<evidence type="ECO:0000313" key="3">
    <source>
        <dbReference type="Proteomes" id="UP001145742"/>
    </source>
</evidence>
<protein>
    <submittedName>
        <fullName evidence="2">Uncharacterized protein</fullName>
    </submittedName>
</protein>
<dbReference type="Proteomes" id="UP001145742">
    <property type="component" value="Unassembled WGS sequence"/>
</dbReference>
<sequence>MLKEFMKGCLPWQDLQAKSVKSSSPEEEELAEKTCDEQTAPPIPSPCVLLGDEKVEKIGNKVKPKKEAGVGISEEEENVTPGEDGRRTRVQGLSGVVEGKRTARRQLPGNDKAGGS</sequence>
<evidence type="ECO:0000313" key="2">
    <source>
        <dbReference type="EMBL" id="KAJ7411492.1"/>
    </source>
</evidence>
<feature type="region of interest" description="Disordered" evidence="1">
    <location>
        <begin position="65"/>
        <end position="116"/>
    </location>
</feature>
<feature type="region of interest" description="Disordered" evidence="1">
    <location>
        <begin position="16"/>
        <end position="48"/>
    </location>
</feature>
<proteinExistence type="predicted"/>
<keyword evidence="3" id="KW-1185">Reference proteome</keyword>
<organism evidence="2 3">
    <name type="scientific">Willisornis vidua</name>
    <name type="common">Xingu scale-backed antbird</name>
    <dbReference type="NCBI Taxonomy" id="1566151"/>
    <lineage>
        <taxon>Eukaryota</taxon>
        <taxon>Metazoa</taxon>
        <taxon>Chordata</taxon>
        <taxon>Craniata</taxon>
        <taxon>Vertebrata</taxon>
        <taxon>Euteleostomi</taxon>
        <taxon>Archelosauria</taxon>
        <taxon>Archosauria</taxon>
        <taxon>Dinosauria</taxon>
        <taxon>Saurischia</taxon>
        <taxon>Theropoda</taxon>
        <taxon>Coelurosauria</taxon>
        <taxon>Aves</taxon>
        <taxon>Neognathae</taxon>
        <taxon>Neoaves</taxon>
        <taxon>Telluraves</taxon>
        <taxon>Australaves</taxon>
        <taxon>Passeriformes</taxon>
        <taxon>Thamnophilidae</taxon>
        <taxon>Willisornis</taxon>
    </lineage>
</organism>
<evidence type="ECO:0000256" key="1">
    <source>
        <dbReference type="SAM" id="MobiDB-lite"/>
    </source>
</evidence>
<gene>
    <name evidence="2" type="ORF">WISP_102429</name>
</gene>
<comment type="caution">
    <text evidence="2">The sequence shown here is derived from an EMBL/GenBank/DDBJ whole genome shotgun (WGS) entry which is preliminary data.</text>
</comment>
<dbReference type="EMBL" id="WHWB01034316">
    <property type="protein sequence ID" value="KAJ7411492.1"/>
    <property type="molecule type" value="Genomic_DNA"/>
</dbReference>
<name>A0ABQ9D3H8_9PASS</name>
<accession>A0ABQ9D3H8</accession>
<reference evidence="2" key="1">
    <citation type="submission" date="2019-10" db="EMBL/GenBank/DDBJ databases">
        <authorList>
            <person name="Soares A.E.R."/>
            <person name="Aleixo A."/>
            <person name="Schneider P."/>
            <person name="Miyaki C.Y."/>
            <person name="Schneider M.P."/>
            <person name="Mello C."/>
            <person name="Vasconcelos A.T.R."/>
        </authorList>
    </citation>
    <scope>NUCLEOTIDE SEQUENCE</scope>
    <source>
        <tissue evidence="2">Muscle</tissue>
    </source>
</reference>